<proteinExistence type="predicted"/>
<protein>
    <recommendedName>
        <fullName evidence="1">GGDEF domain-containing protein</fullName>
    </recommendedName>
</protein>
<feature type="domain" description="GGDEF" evidence="1">
    <location>
        <begin position="298"/>
        <end position="438"/>
    </location>
</feature>
<dbReference type="InterPro" id="IPR029787">
    <property type="entry name" value="Nucleotide_cyclase"/>
</dbReference>
<evidence type="ECO:0000259" key="1">
    <source>
        <dbReference type="Pfam" id="PF00990"/>
    </source>
</evidence>
<organism evidence="2 3">
    <name type="scientific">Cohaesibacter celericrescens</name>
    <dbReference type="NCBI Taxonomy" id="2067669"/>
    <lineage>
        <taxon>Bacteria</taxon>
        <taxon>Pseudomonadati</taxon>
        <taxon>Pseudomonadota</taxon>
        <taxon>Alphaproteobacteria</taxon>
        <taxon>Hyphomicrobiales</taxon>
        <taxon>Cohaesibacteraceae</taxon>
    </lineage>
</organism>
<sequence length="449" mass="50172">MAKHALILTDSDHGLDVPEWADMLTEANFAVWSYCLHSDEKPDSVSMAADILLVDLLAVAKDDLVSIVERAVLLRKSLGFAEARVPMVAITDASVALDERLLQPFADVLKPPLTQELIANRLTSLMRLATMRREAERRSVTFKRFGVGLPVVPPPNNMEQQRLLYLGSGMSFLPIQGALPNSVETVAALSPTMAKQYLEASPFDALIVELKDYNEHFIHFITDLRRNPSYFSFPIILVCHKTAIEDGLAGLAAGANDIVSFPFSERFFENRIVILVCEERYRQQLKKIFTEARLLMPTDPVTRLYSEEFLKSHLDVLDKEETSSSVTFAGIDVSFDVVEGTKTETKPSSTLVARVGRLIASLMRAEDILARLDNGQFVAFFPDTDLFESRVALQRIRSVVQLSPFVEQNASHGVNVTLDFSLHHSDTGQPGFDAEKILKDLFENPVIRF</sequence>
<evidence type="ECO:0000313" key="3">
    <source>
        <dbReference type="Proteomes" id="UP000234881"/>
    </source>
</evidence>
<dbReference type="InterPro" id="IPR043128">
    <property type="entry name" value="Rev_trsase/Diguanyl_cyclase"/>
</dbReference>
<dbReference type="Gene3D" id="3.30.70.270">
    <property type="match status" value="1"/>
</dbReference>
<dbReference type="Gene3D" id="3.40.50.2300">
    <property type="match status" value="1"/>
</dbReference>
<accession>A0A2N5XSZ4</accession>
<dbReference type="Pfam" id="PF00990">
    <property type="entry name" value="GGDEF"/>
    <property type="match status" value="1"/>
</dbReference>
<dbReference type="EMBL" id="PKUQ01000016">
    <property type="protein sequence ID" value="PLW77636.1"/>
    <property type="molecule type" value="Genomic_DNA"/>
</dbReference>
<name>A0A2N5XSZ4_9HYPH</name>
<dbReference type="InterPro" id="IPR011006">
    <property type="entry name" value="CheY-like_superfamily"/>
</dbReference>
<dbReference type="AlphaFoldDB" id="A0A2N5XSZ4"/>
<dbReference type="RefSeq" id="WP_101533653.1">
    <property type="nucleotide sequence ID" value="NZ_JBFHIU010000037.1"/>
</dbReference>
<gene>
    <name evidence="2" type="ORF">C0081_10055</name>
</gene>
<keyword evidence="3" id="KW-1185">Reference proteome</keyword>
<dbReference type="SUPFAM" id="SSF55073">
    <property type="entry name" value="Nucleotide cyclase"/>
    <property type="match status" value="1"/>
</dbReference>
<evidence type="ECO:0000313" key="2">
    <source>
        <dbReference type="EMBL" id="PLW77636.1"/>
    </source>
</evidence>
<reference evidence="2 3" key="1">
    <citation type="submission" date="2018-01" db="EMBL/GenBank/DDBJ databases">
        <title>The draft genome sequence of Cohaesibacter sp. H1304.</title>
        <authorList>
            <person name="Wang N.-N."/>
            <person name="Du Z.-J."/>
        </authorList>
    </citation>
    <scope>NUCLEOTIDE SEQUENCE [LARGE SCALE GENOMIC DNA]</scope>
    <source>
        <strain evidence="2 3">H1304</strain>
    </source>
</reference>
<dbReference type="InterPro" id="IPR000160">
    <property type="entry name" value="GGDEF_dom"/>
</dbReference>
<dbReference type="Proteomes" id="UP000234881">
    <property type="component" value="Unassembled WGS sequence"/>
</dbReference>
<dbReference type="SUPFAM" id="SSF52172">
    <property type="entry name" value="CheY-like"/>
    <property type="match status" value="1"/>
</dbReference>
<dbReference type="OrthoDB" id="8431543at2"/>
<comment type="caution">
    <text evidence="2">The sequence shown here is derived from an EMBL/GenBank/DDBJ whole genome shotgun (WGS) entry which is preliminary data.</text>
</comment>